<feature type="repeat" description="ANK" evidence="1">
    <location>
        <begin position="150"/>
        <end position="182"/>
    </location>
</feature>
<dbReference type="OrthoDB" id="6122161at2759"/>
<dbReference type="PROSITE" id="PS50297">
    <property type="entry name" value="ANK_REP_REGION"/>
    <property type="match status" value="1"/>
</dbReference>
<dbReference type="EMBL" id="UYJE01001542">
    <property type="protein sequence ID" value="VDI02977.1"/>
    <property type="molecule type" value="Genomic_DNA"/>
</dbReference>
<accession>A0A8B6CE82</accession>
<proteinExistence type="predicted"/>
<dbReference type="AlphaFoldDB" id="A0A8B6CE82"/>
<keyword evidence="1" id="KW-0040">ANK repeat</keyword>
<keyword evidence="3" id="KW-1185">Reference proteome</keyword>
<dbReference type="Proteomes" id="UP000596742">
    <property type="component" value="Unassembled WGS sequence"/>
</dbReference>
<dbReference type="Pfam" id="PF12796">
    <property type="entry name" value="Ank_2"/>
    <property type="match status" value="1"/>
</dbReference>
<comment type="caution">
    <text evidence="2">The sequence shown here is derived from an EMBL/GenBank/DDBJ whole genome shotgun (WGS) entry which is preliminary data.</text>
</comment>
<dbReference type="PROSITE" id="PS50088">
    <property type="entry name" value="ANK_REPEAT"/>
    <property type="match status" value="1"/>
</dbReference>
<name>A0A8B6CE82_MYTGA</name>
<evidence type="ECO:0000313" key="2">
    <source>
        <dbReference type="EMBL" id="VDI02977.1"/>
    </source>
</evidence>
<evidence type="ECO:0000313" key="3">
    <source>
        <dbReference type="Proteomes" id="UP000596742"/>
    </source>
</evidence>
<dbReference type="SMART" id="SM00248">
    <property type="entry name" value="ANK"/>
    <property type="match status" value="2"/>
</dbReference>
<evidence type="ECO:0000256" key="1">
    <source>
        <dbReference type="PROSITE-ProRule" id="PRU00023"/>
    </source>
</evidence>
<dbReference type="Gene3D" id="1.25.40.20">
    <property type="entry name" value="Ankyrin repeat-containing domain"/>
    <property type="match status" value="1"/>
</dbReference>
<dbReference type="SUPFAM" id="SSF48403">
    <property type="entry name" value="Ankyrin repeat"/>
    <property type="match status" value="1"/>
</dbReference>
<reference evidence="2" key="1">
    <citation type="submission" date="2018-11" db="EMBL/GenBank/DDBJ databases">
        <authorList>
            <person name="Alioto T."/>
            <person name="Alioto T."/>
        </authorList>
    </citation>
    <scope>NUCLEOTIDE SEQUENCE</scope>
</reference>
<organism evidence="2 3">
    <name type="scientific">Mytilus galloprovincialis</name>
    <name type="common">Mediterranean mussel</name>
    <dbReference type="NCBI Taxonomy" id="29158"/>
    <lineage>
        <taxon>Eukaryota</taxon>
        <taxon>Metazoa</taxon>
        <taxon>Spiralia</taxon>
        <taxon>Lophotrochozoa</taxon>
        <taxon>Mollusca</taxon>
        <taxon>Bivalvia</taxon>
        <taxon>Autobranchia</taxon>
        <taxon>Pteriomorphia</taxon>
        <taxon>Mytilida</taxon>
        <taxon>Mytiloidea</taxon>
        <taxon>Mytilidae</taxon>
        <taxon>Mytilinae</taxon>
        <taxon>Mytilus</taxon>
    </lineage>
</organism>
<sequence>MLLEYGSLLIIREYVRTKADTSDVDSVQIIVQPKYQGILAKRFIRELKKGESGNVFLNPCFKDEHFEKTFLKALMALETSELFDIMSLAPEIENMQLKEIREYTKFALDYAILKSTPIHWLCRLGLYEILIAVHSKTKDKLSFFLKSLPGHTTPLHFTAGYGHIEIVKYLINVGVDINLKAQLELRFHDKIGEYYSGFPPL</sequence>
<dbReference type="InterPro" id="IPR036770">
    <property type="entry name" value="Ankyrin_rpt-contain_sf"/>
</dbReference>
<protein>
    <submittedName>
        <fullName evidence="2">Uncharacterized protein</fullName>
    </submittedName>
</protein>
<dbReference type="InterPro" id="IPR002110">
    <property type="entry name" value="Ankyrin_rpt"/>
</dbReference>
<gene>
    <name evidence="2" type="ORF">MGAL_10B046032</name>
</gene>